<evidence type="ECO:0000313" key="2">
    <source>
        <dbReference type="EMBL" id="KAG9244789.1"/>
    </source>
</evidence>
<gene>
    <name evidence="2" type="ORF">BJ878DRAFT_52260</name>
</gene>
<evidence type="ECO:0000256" key="1">
    <source>
        <dbReference type="SAM" id="MobiDB-lite"/>
    </source>
</evidence>
<dbReference type="Proteomes" id="UP000887226">
    <property type="component" value="Unassembled WGS sequence"/>
</dbReference>
<reference evidence="2" key="1">
    <citation type="journal article" date="2021" name="IMA Fungus">
        <title>Genomic characterization of three marine fungi, including Emericellopsis atlantica sp. nov. with signatures of a generalist lifestyle and marine biomass degradation.</title>
        <authorList>
            <person name="Hagestad O.C."/>
            <person name="Hou L."/>
            <person name="Andersen J.H."/>
            <person name="Hansen E.H."/>
            <person name="Altermark B."/>
            <person name="Li C."/>
            <person name="Kuhnert E."/>
            <person name="Cox R.J."/>
            <person name="Crous P.W."/>
            <person name="Spatafora J.W."/>
            <person name="Lail K."/>
            <person name="Amirebrahimi M."/>
            <person name="Lipzen A."/>
            <person name="Pangilinan J."/>
            <person name="Andreopoulos W."/>
            <person name="Hayes R.D."/>
            <person name="Ng V."/>
            <person name="Grigoriev I.V."/>
            <person name="Jackson S.A."/>
            <person name="Sutton T.D.S."/>
            <person name="Dobson A.D.W."/>
            <person name="Rama T."/>
        </authorList>
    </citation>
    <scope>NUCLEOTIDE SEQUENCE</scope>
    <source>
        <strain evidence="2">TRa3180A</strain>
    </source>
</reference>
<sequence length="336" mass="37220">MKMALQLYTKEKMPLQIVTEWGLLVPGRSPTPSEGRAQVYSRVGPSSQQRIKAFDNGTTLQFGPLDLVDEIRDGDPFFEQVRAIDNAVHNITLVSARHDGEDPENERAFINFRGDYLPVQQLARVYMNGHHYYQCPSKYASINTTLSVYSHSYGQPKKGAAHPADVDTRFGILTRPDPVQLATSHAKDAKQRKDSQTHGRDTAGLRGEVVLRNSMQPTRAASHGRHHGNTGIGGHSAGHNRGGRRGGALGPRGPHHVVGQKMQAYHNQQTPGLLPAVPHQQHAEMNMQMVLHHHHQQQQQQPHLPAFHGGMYTPVSFLFDSLLVATSSTNASNEYI</sequence>
<proteinExistence type="predicted"/>
<feature type="compositionally biased region" description="Basic and acidic residues" evidence="1">
    <location>
        <begin position="185"/>
        <end position="203"/>
    </location>
</feature>
<feature type="region of interest" description="Disordered" evidence="1">
    <location>
        <begin position="180"/>
        <end position="256"/>
    </location>
</feature>
<dbReference type="OrthoDB" id="3550918at2759"/>
<name>A0A9P7Z390_9HELO</name>
<comment type="caution">
    <text evidence="2">The sequence shown here is derived from an EMBL/GenBank/DDBJ whole genome shotgun (WGS) entry which is preliminary data.</text>
</comment>
<organism evidence="2 3">
    <name type="scientific">Calycina marina</name>
    <dbReference type="NCBI Taxonomy" id="1763456"/>
    <lineage>
        <taxon>Eukaryota</taxon>
        <taxon>Fungi</taxon>
        <taxon>Dikarya</taxon>
        <taxon>Ascomycota</taxon>
        <taxon>Pezizomycotina</taxon>
        <taxon>Leotiomycetes</taxon>
        <taxon>Helotiales</taxon>
        <taxon>Pezizellaceae</taxon>
        <taxon>Calycina</taxon>
    </lineage>
</organism>
<evidence type="ECO:0000313" key="3">
    <source>
        <dbReference type="Proteomes" id="UP000887226"/>
    </source>
</evidence>
<keyword evidence="3" id="KW-1185">Reference proteome</keyword>
<dbReference type="EMBL" id="MU253883">
    <property type="protein sequence ID" value="KAG9244789.1"/>
    <property type="molecule type" value="Genomic_DNA"/>
</dbReference>
<protein>
    <submittedName>
        <fullName evidence="2">Uncharacterized protein</fullName>
    </submittedName>
</protein>
<accession>A0A9P7Z390</accession>
<dbReference type="AlphaFoldDB" id="A0A9P7Z390"/>